<dbReference type="Proteomes" id="UP000268162">
    <property type="component" value="Unassembled WGS sequence"/>
</dbReference>
<dbReference type="InterPro" id="IPR039100">
    <property type="entry name" value="Sdo1/SBDS-like"/>
</dbReference>
<dbReference type="PANTHER" id="PTHR10927">
    <property type="entry name" value="RIBOSOME MATURATION PROTEIN SBDS"/>
    <property type="match status" value="1"/>
</dbReference>
<dbReference type="STRING" id="215637.A0A4Q0A2Y0"/>
<dbReference type="PANTHER" id="PTHR10927:SF2">
    <property type="entry name" value="RESTRICTION OF TELOMERE CAPPING PROTEIN 3"/>
    <property type="match status" value="1"/>
</dbReference>
<feature type="domain" description="Ribosome maturation protein SDO1/SBDS N-terminal" evidence="1">
    <location>
        <begin position="2"/>
        <end position="88"/>
    </location>
</feature>
<dbReference type="SUPFAM" id="SSF89895">
    <property type="entry name" value="FYSH domain"/>
    <property type="match status" value="1"/>
</dbReference>
<proteinExistence type="predicted"/>
<organism evidence="2 3">
    <name type="scientific">Dimargaris cristalligena</name>
    <dbReference type="NCBI Taxonomy" id="215637"/>
    <lineage>
        <taxon>Eukaryota</taxon>
        <taxon>Fungi</taxon>
        <taxon>Fungi incertae sedis</taxon>
        <taxon>Zoopagomycota</taxon>
        <taxon>Kickxellomycotina</taxon>
        <taxon>Dimargaritomycetes</taxon>
        <taxon>Dimargaritales</taxon>
        <taxon>Dimargaritaceae</taxon>
        <taxon>Dimargaris</taxon>
    </lineage>
</organism>
<feature type="non-terminal residue" evidence="2">
    <location>
        <position position="89"/>
    </location>
</feature>
<keyword evidence="3" id="KW-1185">Reference proteome</keyword>
<feature type="non-terminal residue" evidence="2">
    <location>
        <position position="1"/>
    </location>
</feature>
<protein>
    <submittedName>
        <fullName evidence="2">Ribosome maturation protein</fullName>
    </submittedName>
</protein>
<evidence type="ECO:0000313" key="3">
    <source>
        <dbReference type="Proteomes" id="UP000268162"/>
    </source>
</evidence>
<evidence type="ECO:0000259" key="1">
    <source>
        <dbReference type="Pfam" id="PF01172"/>
    </source>
</evidence>
<name>A0A4Q0A2Y0_9FUNG</name>
<dbReference type="AlphaFoldDB" id="A0A4Q0A2Y0"/>
<dbReference type="Gene3D" id="3.30.1250.10">
    <property type="entry name" value="Ribosome maturation protein SBDS, N-terminal domain"/>
    <property type="match status" value="1"/>
</dbReference>
<dbReference type="InterPro" id="IPR036786">
    <property type="entry name" value="Ribosome_mat_SBDS_N_sf"/>
</dbReference>
<dbReference type="Pfam" id="PF01172">
    <property type="entry name" value="SBDS_N"/>
    <property type="match status" value="1"/>
</dbReference>
<evidence type="ECO:0000313" key="2">
    <source>
        <dbReference type="EMBL" id="RKP39732.1"/>
    </source>
</evidence>
<dbReference type="InterPro" id="IPR019783">
    <property type="entry name" value="SDO1/SBDS_N"/>
</dbReference>
<reference evidence="3" key="1">
    <citation type="journal article" date="2018" name="Nat. Microbiol.">
        <title>Leveraging single-cell genomics to expand the fungal tree of life.</title>
        <authorList>
            <person name="Ahrendt S.R."/>
            <person name="Quandt C.A."/>
            <person name="Ciobanu D."/>
            <person name="Clum A."/>
            <person name="Salamov A."/>
            <person name="Andreopoulos B."/>
            <person name="Cheng J.F."/>
            <person name="Woyke T."/>
            <person name="Pelin A."/>
            <person name="Henrissat B."/>
            <person name="Reynolds N.K."/>
            <person name="Benny G.L."/>
            <person name="Smith M.E."/>
            <person name="James T.Y."/>
            <person name="Grigoriev I.V."/>
        </authorList>
    </citation>
    <scope>NUCLEOTIDE SEQUENCE [LARGE SCALE GENOMIC DNA]</scope>
    <source>
        <strain evidence="3">RSA 468</strain>
    </source>
</reference>
<gene>
    <name evidence="2" type="ORF">BJ085DRAFT_6711</name>
</gene>
<dbReference type="EMBL" id="ML002247">
    <property type="protein sequence ID" value="RKP39732.1"/>
    <property type="molecule type" value="Genomic_DNA"/>
</dbReference>
<sequence length="89" mass="9948">ATKIVYKDTHKGSEEFFVFAEPDMIKKWRKDKSIPLAQVLETFNVYTVDTGGNTGLASTPSKGTLESTFQTSNVDDICRFILERGEIKG</sequence>
<accession>A0A4Q0A2Y0</accession>